<reference evidence="2" key="1">
    <citation type="submission" date="2014-09" db="EMBL/GenBank/DDBJ databases">
        <authorList>
            <person name="Mudge J."/>
            <person name="Ramaraj T."/>
            <person name="Lindquist I.E."/>
            <person name="Bharti A.K."/>
            <person name="Sundararajan A."/>
            <person name="Cameron C.T."/>
            <person name="Woodward J.E."/>
            <person name="May G.D."/>
            <person name="Brubaker C."/>
            <person name="Broadhvest J."/>
            <person name="Wilkins T.A."/>
        </authorList>
    </citation>
    <scope>NUCLEOTIDE SEQUENCE</scope>
    <source>
        <strain evidence="2">cv. AKA8401</strain>
    </source>
</reference>
<gene>
    <name evidence="1" type="ORF">F383_26739</name>
</gene>
<evidence type="ECO:0000313" key="1">
    <source>
        <dbReference type="EMBL" id="KHG21394.1"/>
    </source>
</evidence>
<dbReference type="EMBL" id="KN418392">
    <property type="protein sequence ID" value="KHG21394.1"/>
    <property type="molecule type" value="Genomic_DNA"/>
</dbReference>
<sequence>MIPINFLS</sequence>
<accession>A0A0B0PAN6</accession>
<name>A0A0B0PAN6_GOSAR</name>
<evidence type="ECO:0000313" key="2">
    <source>
        <dbReference type="Proteomes" id="UP000032142"/>
    </source>
</evidence>
<protein>
    <submittedName>
        <fullName evidence="1">Uncharacterized protein</fullName>
    </submittedName>
</protein>
<organism evidence="1 2">
    <name type="scientific">Gossypium arboreum</name>
    <name type="common">Tree cotton</name>
    <name type="synonym">Gossypium nanking</name>
    <dbReference type="NCBI Taxonomy" id="29729"/>
    <lineage>
        <taxon>Eukaryota</taxon>
        <taxon>Viridiplantae</taxon>
        <taxon>Streptophyta</taxon>
        <taxon>Embryophyta</taxon>
        <taxon>Tracheophyta</taxon>
        <taxon>Spermatophyta</taxon>
        <taxon>Magnoliopsida</taxon>
        <taxon>eudicotyledons</taxon>
        <taxon>Gunneridae</taxon>
        <taxon>Pentapetalae</taxon>
        <taxon>rosids</taxon>
        <taxon>malvids</taxon>
        <taxon>Malvales</taxon>
        <taxon>Malvaceae</taxon>
        <taxon>Malvoideae</taxon>
        <taxon>Gossypium</taxon>
    </lineage>
</organism>
<keyword evidence="2" id="KW-1185">Reference proteome</keyword>
<proteinExistence type="predicted"/>
<dbReference type="Proteomes" id="UP000032142">
    <property type="component" value="Unassembled WGS sequence"/>
</dbReference>